<protein>
    <submittedName>
        <fullName evidence="1">Uncharacterized protein</fullName>
    </submittedName>
</protein>
<dbReference type="EMBL" id="LIZX01000153">
    <property type="protein sequence ID" value="KPJ64959.1"/>
    <property type="molecule type" value="Genomic_DNA"/>
</dbReference>
<organism evidence="1 2">
    <name type="scientific">candidate division WOR-1 bacterium DG_54_3</name>
    <dbReference type="NCBI Taxonomy" id="1703775"/>
    <lineage>
        <taxon>Bacteria</taxon>
        <taxon>Bacillati</taxon>
        <taxon>Saganbacteria</taxon>
    </lineage>
</organism>
<gene>
    <name evidence="1" type="ORF">AMJ44_11690</name>
</gene>
<reference evidence="1 2" key="1">
    <citation type="journal article" date="2015" name="Microbiome">
        <title>Genomic resolution of linkages in carbon, nitrogen, and sulfur cycling among widespread estuary sediment bacteria.</title>
        <authorList>
            <person name="Baker B.J."/>
            <person name="Lazar C.S."/>
            <person name="Teske A.P."/>
            <person name="Dick G.J."/>
        </authorList>
    </citation>
    <scope>NUCLEOTIDE SEQUENCE [LARGE SCALE GENOMIC DNA]</scope>
    <source>
        <strain evidence="1">DG_54_3</strain>
    </source>
</reference>
<sequence length="213" mass="22584">DMEGVYLAAPYSWTFTTIDTSNVETYTFNLVSGINWISVPLINSNITNAQELWAAMGLAPGDLIEEPDSAGSAGFSNYYGGEDDLGVIGTNFAVTHGKCYRVTTAVARTWTLTGDLPASEDNLFNLAVPGIHWIYLPLSKSGITSASALWANPDGLGLVNGDLIEAPAPGLASFSNYYGGEDDLGVIGTDFAVSVGKPYRITTANPIISTRFV</sequence>
<accession>A0A0S7XRQ4</accession>
<dbReference type="Proteomes" id="UP000051861">
    <property type="component" value="Unassembled WGS sequence"/>
</dbReference>
<dbReference type="AlphaFoldDB" id="A0A0S7XRQ4"/>
<evidence type="ECO:0000313" key="2">
    <source>
        <dbReference type="Proteomes" id="UP000051861"/>
    </source>
</evidence>
<comment type="caution">
    <text evidence="1">The sequence shown here is derived from an EMBL/GenBank/DDBJ whole genome shotgun (WGS) entry which is preliminary data.</text>
</comment>
<proteinExistence type="predicted"/>
<name>A0A0S7XRQ4_UNCSA</name>
<feature type="non-terminal residue" evidence="1">
    <location>
        <position position="1"/>
    </location>
</feature>
<evidence type="ECO:0000313" key="1">
    <source>
        <dbReference type="EMBL" id="KPJ64959.1"/>
    </source>
</evidence>